<feature type="transmembrane region" description="Helical" evidence="1">
    <location>
        <begin position="182"/>
        <end position="202"/>
    </location>
</feature>
<evidence type="ECO:0008006" key="4">
    <source>
        <dbReference type="Google" id="ProtNLM"/>
    </source>
</evidence>
<organism evidence="2 3">
    <name type="scientific">Limnospira platensis NIES-46</name>
    <dbReference type="NCBI Taxonomy" id="1236695"/>
    <lineage>
        <taxon>Bacteria</taxon>
        <taxon>Bacillati</taxon>
        <taxon>Cyanobacteriota</taxon>
        <taxon>Cyanophyceae</taxon>
        <taxon>Oscillatoriophycideae</taxon>
        <taxon>Oscillatoriales</taxon>
        <taxon>Sirenicapillariaceae</taxon>
        <taxon>Limnospira</taxon>
    </lineage>
</organism>
<feature type="transmembrane region" description="Helical" evidence="1">
    <location>
        <begin position="128"/>
        <end position="161"/>
    </location>
</feature>
<evidence type="ECO:0000313" key="3">
    <source>
        <dbReference type="Proteomes" id="UP000326169"/>
    </source>
</evidence>
<keyword evidence="1" id="KW-0812">Transmembrane</keyword>
<feature type="transmembrane region" description="Helical" evidence="1">
    <location>
        <begin position="222"/>
        <end position="246"/>
    </location>
</feature>
<reference evidence="2 3" key="1">
    <citation type="journal article" date="2019" name="J Genomics">
        <title>The Draft Genome of a Hydrogen-producing Cyanobacterium, Arthrospira platensis NIES-46.</title>
        <authorList>
            <person name="Suzuki S."/>
            <person name="Yamaguchi H."/>
            <person name="Kawachi M."/>
        </authorList>
    </citation>
    <scope>NUCLEOTIDE SEQUENCE [LARGE SCALE GENOMIC DNA]</scope>
    <source>
        <strain evidence="2 3">NIES-46</strain>
    </source>
</reference>
<feature type="transmembrane region" description="Helical" evidence="1">
    <location>
        <begin position="30"/>
        <end position="49"/>
    </location>
</feature>
<keyword evidence="1" id="KW-1133">Transmembrane helix</keyword>
<dbReference type="EMBL" id="BIMW01000002">
    <property type="protein sequence ID" value="GCE92124.1"/>
    <property type="molecule type" value="Genomic_DNA"/>
</dbReference>
<proteinExistence type="predicted"/>
<sequence>MTNQYPQPSLNISDVIIAGFRIYRDHFKQYFTMALVGCLWLIVPVYGWAKFLATLGAIARLAFFEVSERPEAPSDAKRYTNKRQWSFFGQLLLVGLILIGIVIGFSMILGAAIFIFMKLNFESFWLSWLIFLLAVFGFIILYLGFIWISARLYICDVILALEDQTNAKKSVRKSWEITEESEFQIMGILIVAFLATLPFPIATRFILLISRLLINSLVTAEVAVWLNLLVVSAVLISMGALTLPFFKSIKAVIYYDLINQHNQDEQNLVTDNPKILEI</sequence>
<dbReference type="RefSeq" id="WP_035736773.1">
    <property type="nucleotide sequence ID" value="NZ_BIMW01000002.1"/>
</dbReference>
<dbReference type="GeneID" id="301681139"/>
<feature type="transmembrane region" description="Helical" evidence="1">
    <location>
        <begin position="87"/>
        <end position="116"/>
    </location>
</feature>
<comment type="caution">
    <text evidence="2">The sequence shown here is derived from an EMBL/GenBank/DDBJ whole genome shotgun (WGS) entry which is preliminary data.</text>
</comment>
<evidence type="ECO:0000313" key="2">
    <source>
        <dbReference type="EMBL" id="GCE92124.1"/>
    </source>
</evidence>
<accession>A0A5M3SYP1</accession>
<keyword evidence="3" id="KW-1185">Reference proteome</keyword>
<evidence type="ECO:0000256" key="1">
    <source>
        <dbReference type="SAM" id="Phobius"/>
    </source>
</evidence>
<gene>
    <name evidence="2" type="ORF">NIES46_01590</name>
</gene>
<protein>
    <recommendedName>
        <fullName evidence="4">Glycerophosphoryl diester phosphodiesterase membrane domain-containing protein</fullName>
    </recommendedName>
</protein>
<dbReference type="Proteomes" id="UP000326169">
    <property type="component" value="Unassembled WGS sequence"/>
</dbReference>
<name>A0A5M3SYP1_LIMPL</name>
<keyword evidence="1" id="KW-0472">Membrane</keyword>